<dbReference type="Gene3D" id="3.30.460.10">
    <property type="entry name" value="Beta Polymerase, domain 2"/>
    <property type="match status" value="1"/>
</dbReference>
<dbReference type="OrthoDB" id="9801824at2"/>
<sequence length="314" mass="35746">MLLPGSFTSRWAEVRRDLEQVEEFVRSRLQSDLIDLRPVAIQTRVKDDESVLAKLQRGDCRSLFDLDDLVAARAVLLHSSQVNEALELSRASFSDVIAEKNTNVGNPSDFKYQQPHLIVRLPADYLLRHPEFAQIRIELQFTTYIQHALQESTHDLIYKGGRFSWREHRLDGQLRGLLEVVDHVLENIASVADAADDPPYGTFDRRNEILVVLRDVLPSYSLPKDLRRLVLTVEELLAAAGVGVEDLPDLLGRHDDLVRALSLTAVDKVFGALFRENPERMLSKARGRVFVITSELETMVPEIKRIPPDRRVNL</sequence>
<name>A0A4R0JDV5_9ACTN</name>
<evidence type="ECO:0000259" key="1">
    <source>
        <dbReference type="SMART" id="SM00954"/>
    </source>
</evidence>
<feature type="domain" description="RelA/SpoT" evidence="1">
    <location>
        <begin position="43"/>
        <end position="162"/>
    </location>
</feature>
<gene>
    <name evidence="2" type="ORF">E0H75_35150</name>
</gene>
<dbReference type="CDD" id="cd05399">
    <property type="entry name" value="NT_Rel-Spo_like"/>
    <property type="match status" value="1"/>
</dbReference>
<organism evidence="2 3">
    <name type="scientific">Kribbella capetownensis</name>
    <dbReference type="NCBI Taxonomy" id="1572659"/>
    <lineage>
        <taxon>Bacteria</taxon>
        <taxon>Bacillati</taxon>
        <taxon>Actinomycetota</taxon>
        <taxon>Actinomycetes</taxon>
        <taxon>Propionibacteriales</taxon>
        <taxon>Kribbellaceae</taxon>
        <taxon>Kribbella</taxon>
    </lineage>
</organism>
<dbReference type="InterPro" id="IPR043519">
    <property type="entry name" value="NT_sf"/>
</dbReference>
<dbReference type="Pfam" id="PF04607">
    <property type="entry name" value="RelA_SpoT"/>
    <property type="match status" value="1"/>
</dbReference>
<dbReference type="GO" id="GO:0015969">
    <property type="term" value="P:guanosine tetraphosphate metabolic process"/>
    <property type="evidence" value="ECO:0007669"/>
    <property type="project" value="InterPro"/>
</dbReference>
<protein>
    <recommendedName>
        <fullName evidence="1">RelA/SpoT domain-containing protein</fullName>
    </recommendedName>
</protein>
<dbReference type="SMART" id="SM00954">
    <property type="entry name" value="RelA_SpoT"/>
    <property type="match status" value="1"/>
</dbReference>
<keyword evidence="3" id="KW-1185">Reference proteome</keyword>
<dbReference type="EMBL" id="SJKD01000010">
    <property type="protein sequence ID" value="TCC44110.1"/>
    <property type="molecule type" value="Genomic_DNA"/>
</dbReference>
<comment type="caution">
    <text evidence="2">The sequence shown here is derived from an EMBL/GenBank/DDBJ whole genome shotgun (WGS) entry which is preliminary data.</text>
</comment>
<dbReference type="AlphaFoldDB" id="A0A4R0JDV5"/>
<reference evidence="2 3" key="1">
    <citation type="submission" date="2019-02" db="EMBL/GenBank/DDBJ databases">
        <title>Kribbella capetownensis sp. nov. and Kribbella speibonae sp. nov., isolated from soil.</title>
        <authorList>
            <person name="Curtis S.M."/>
            <person name="Norton I."/>
            <person name="Everest G.J."/>
            <person name="Meyers P.R."/>
        </authorList>
    </citation>
    <scope>NUCLEOTIDE SEQUENCE [LARGE SCALE GENOMIC DNA]</scope>
    <source>
        <strain evidence="2 3">YM53</strain>
    </source>
</reference>
<dbReference type="InterPro" id="IPR007685">
    <property type="entry name" value="RelA_SpoT"/>
</dbReference>
<evidence type="ECO:0000313" key="3">
    <source>
        <dbReference type="Proteomes" id="UP000293342"/>
    </source>
</evidence>
<dbReference type="SUPFAM" id="SSF81301">
    <property type="entry name" value="Nucleotidyltransferase"/>
    <property type="match status" value="1"/>
</dbReference>
<dbReference type="Proteomes" id="UP000293342">
    <property type="component" value="Unassembled WGS sequence"/>
</dbReference>
<evidence type="ECO:0000313" key="2">
    <source>
        <dbReference type="EMBL" id="TCC44110.1"/>
    </source>
</evidence>
<proteinExistence type="predicted"/>
<accession>A0A4R0JDV5</accession>